<organism evidence="1 2">
    <name type="scientific">Sporolactobacillus shoreicorticis</name>
    <dbReference type="NCBI Taxonomy" id="1923877"/>
    <lineage>
        <taxon>Bacteria</taxon>
        <taxon>Bacillati</taxon>
        <taxon>Bacillota</taxon>
        <taxon>Bacilli</taxon>
        <taxon>Bacillales</taxon>
        <taxon>Sporolactobacillaceae</taxon>
        <taxon>Sporolactobacillus</taxon>
    </lineage>
</organism>
<accession>A0ABW5S850</accession>
<keyword evidence="2" id="KW-1185">Reference proteome</keyword>
<evidence type="ECO:0000313" key="2">
    <source>
        <dbReference type="Proteomes" id="UP001597399"/>
    </source>
</evidence>
<name>A0ABW5S850_9BACL</name>
<gene>
    <name evidence="1" type="ORF">ACFSUE_20445</name>
</gene>
<dbReference type="Proteomes" id="UP001597399">
    <property type="component" value="Unassembled WGS sequence"/>
</dbReference>
<reference evidence="2" key="1">
    <citation type="journal article" date="2019" name="Int. J. Syst. Evol. Microbiol.">
        <title>The Global Catalogue of Microorganisms (GCM) 10K type strain sequencing project: providing services to taxonomists for standard genome sequencing and annotation.</title>
        <authorList>
            <consortium name="The Broad Institute Genomics Platform"/>
            <consortium name="The Broad Institute Genome Sequencing Center for Infectious Disease"/>
            <person name="Wu L."/>
            <person name="Ma J."/>
        </authorList>
    </citation>
    <scope>NUCLEOTIDE SEQUENCE [LARGE SCALE GENOMIC DNA]</scope>
    <source>
        <strain evidence="2">TISTR 2466</strain>
    </source>
</reference>
<comment type="caution">
    <text evidence="1">The sequence shown here is derived from an EMBL/GenBank/DDBJ whole genome shotgun (WGS) entry which is preliminary data.</text>
</comment>
<proteinExistence type="predicted"/>
<dbReference type="EMBL" id="JBHUMQ010000057">
    <property type="protein sequence ID" value="MFD2695981.1"/>
    <property type="molecule type" value="Genomic_DNA"/>
</dbReference>
<sequence>MTITTAFRLYVQKHYPHLNDDEWILDDTIFRKEQLKLEHLKRSLPEGESLFKCFCFIHAHANIAIYIVLDKTGKEIYATGSMRI</sequence>
<protein>
    <submittedName>
        <fullName evidence="1">Uncharacterized protein</fullName>
    </submittedName>
</protein>
<dbReference type="RefSeq" id="WP_253061651.1">
    <property type="nucleotide sequence ID" value="NZ_JAMXWM010000010.1"/>
</dbReference>
<evidence type="ECO:0000313" key="1">
    <source>
        <dbReference type="EMBL" id="MFD2695981.1"/>
    </source>
</evidence>